<evidence type="ECO:0000313" key="1">
    <source>
        <dbReference type="EMBL" id="MFA1537575.1"/>
    </source>
</evidence>
<protein>
    <submittedName>
        <fullName evidence="1">DUF5959 family protein</fullName>
    </submittedName>
</protein>
<gene>
    <name evidence="1" type="ORF">SM611_01405</name>
</gene>
<accession>A0ABV4Q376</accession>
<name>A0ABV4Q376_9ACTN</name>
<dbReference type="EMBL" id="JAXCEI010000001">
    <property type="protein sequence ID" value="MFA1537575.1"/>
    <property type="molecule type" value="Genomic_DNA"/>
</dbReference>
<dbReference type="RefSeq" id="WP_371946917.1">
    <property type="nucleotide sequence ID" value="NZ_JAXCEI010000001.1"/>
</dbReference>
<reference evidence="1 2" key="1">
    <citation type="submission" date="2023-11" db="EMBL/GenBank/DDBJ databases">
        <title>Actinomadura monticuli sp. nov., isolated from volcanic ash.</title>
        <authorList>
            <person name="Lee S.D."/>
            <person name="Yang H."/>
            <person name="Kim I.S."/>
        </authorList>
    </citation>
    <scope>NUCLEOTIDE SEQUENCE [LARGE SCALE GENOMIC DNA]</scope>
    <source>
        <strain evidence="1 2">DLS-62</strain>
    </source>
</reference>
<sequence length="134" mass="14482">MTEHDTVEPIHLADDLGNSAVLRITGQDDRGLNGVIEIGSYFVSGGIKTRLTSADLAEWEDVLDSLAKGADAASWREGQRAPEVHLETDGNHVTVAVVDSHAYLVTVELTIEVAEGWIDDHRERLAATRALLPG</sequence>
<dbReference type="Pfam" id="PF19384">
    <property type="entry name" value="DUF5959"/>
    <property type="match status" value="1"/>
</dbReference>
<proteinExistence type="predicted"/>
<keyword evidence="2" id="KW-1185">Reference proteome</keyword>
<comment type="caution">
    <text evidence="1">The sequence shown here is derived from an EMBL/GenBank/DDBJ whole genome shotgun (WGS) entry which is preliminary data.</text>
</comment>
<evidence type="ECO:0000313" key="2">
    <source>
        <dbReference type="Proteomes" id="UP001569963"/>
    </source>
</evidence>
<dbReference type="InterPro" id="IPR046003">
    <property type="entry name" value="DUF5959"/>
</dbReference>
<organism evidence="1 2">
    <name type="scientific">Actinomadura monticuli</name>
    <dbReference type="NCBI Taxonomy" id="3097367"/>
    <lineage>
        <taxon>Bacteria</taxon>
        <taxon>Bacillati</taxon>
        <taxon>Actinomycetota</taxon>
        <taxon>Actinomycetes</taxon>
        <taxon>Streptosporangiales</taxon>
        <taxon>Thermomonosporaceae</taxon>
        <taxon>Actinomadura</taxon>
    </lineage>
</organism>
<dbReference type="Proteomes" id="UP001569963">
    <property type="component" value="Unassembled WGS sequence"/>
</dbReference>